<sequence>MPGFDIAPSAIVEAGDPERYCVFTATASPAPSWKAISVEVLGGEIGVSRIRGKIDRNVSVLLNPRDVLKDPSCG</sequence>
<evidence type="ECO:0000313" key="2">
    <source>
        <dbReference type="Proteomes" id="UP000187185"/>
    </source>
</evidence>
<dbReference type="EMBL" id="CP018762">
    <property type="protein sequence ID" value="APZ33725.1"/>
    <property type="molecule type" value="Genomic_DNA"/>
</dbReference>
<proteinExistence type="predicted"/>
<protein>
    <submittedName>
        <fullName evidence="1">Uncharacterized protein</fullName>
    </submittedName>
</protein>
<dbReference type="AlphaFoldDB" id="A0A1P8U6H4"/>
<gene>
    <name evidence="1" type="ORF">BOH66_05190</name>
</gene>
<accession>A0A1P8U6H4</accession>
<name>A0A1P8U6H4_9MICO</name>
<evidence type="ECO:0000313" key="1">
    <source>
        <dbReference type="EMBL" id="APZ33725.1"/>
    </source>
</evidence>
<organism evidence="1 2">
    <name type="scientific">Microbacterium aurum</name>
    <dbReference type="NCBI Taxonomy" id="36805"/>
    <lineage>
        <taxon>Bacteria</taxon>
        <taxon>Bacillati</taxon>
        <taxon>Actinomycetota</taxon>
        <taxon>Actinomycetes</taxon>
        <taxon>Micrococcales</taxon>
        <taxon>Microbacteriaceae</taxon>
        <taxon>Microbacterium</taxon>
    </lineage>
</organism>
<reference evidence="1 2" key="1">
    <citation type="submission" date="2016-12" db="EMBL/GenBank/DDBJ databases">
        <title>Complete genome sequence of Microbacterium aurum KACC 15219.</title>
        <authorList>
            <person name="Jung Y."/>
            <person name="Shin J.-H."/>
            <person name="Lee Y.-J."/>
            <person name="Yi H."/>
            <person name="Bahn Y.-S."/>
            <person name="Kim J.F."/>
            <person name="Lee D.-W."/>
        </authorList>
    </citation>
    <scope>NUCLEOTIDE SEQUENCE [LARGE SCALE GENOMIC DNA]</scope>
    <source>
        <strain evidence="1 2">KACC 15219</strain>
    </source>
</reference>
<dbReference type="Proteomes" id="UP000187185">
    <property type="component" value="Chromosome"/>
</dbReference>
<dbReference type="KEGG" id="maur:BOH66_05190"/>
<keyword evidence="2" id="KW-1185">Reference proteome</keyword>